<feature type="transmembrane region" description="Helical" evidence="5">
    <location>
        <begin position="131"/>
        <end position="151"/>
    </location>
</feature>
<dbReference type="PANTHER" id="PTHR43359">
    <property type="entry name" value="FORMATE HYDROGENLYASE SUBUNIT 4"/>
    <property type="match status" value="1"/>
</dbReference>
<evidence type="ECO:0000256" key="3">
    <source>
        <dbReference type="ARBA" id="ARBA00022989"/>
    </source>
</evidence>
<feature type="transmembrane region" description="Helical" evidence="5">
    <location>
        <begin position="163"/>
        <end position="182"/>
    </location>
</feature>
<protein>
    <submittedName>
        <fullName evidence="6">NADH dehydrogenase subunit 1</fullName>
    </submittedName>
</protein>
<dbReference type="AlphaFoldDB" id="A0A0X1KKF5"/>
<feature type="transmembrane region" description="Helical" evidence="5">
    <location>
        <begin position="99"/>
        <end position="119"/>
    </location>
</feature>
<evidence type="ECO:0000256" key="2">
    <source>
        <dbReference type="ARBA" id="ARBA00022692"/>
    </source>
</evidence>
<evidence type="ECO:0000256" key="4">
    <source>
        <dbReference type="ARBA" id="ARBA00023136"/>
    </source>
</evidence>
<feature type="transmembrane region" description="Helical" evidence="5">
    <location>
        <begin position="6"/>
        <end position="23"/>
    </location>
</feature>
<dbReference type="KEGG" id="tgy:X802_05860"/>
<keyword evidence="4 5" id="KW-0472">Membrane</keyword>
<feature type="transmembrane region" description="Helical" evidence="5">
    <location>
        <begin position="274"/>
        <end position="292"/>
    </location>
</feature>
<feature type="transmembrane region" description="Helical" evidence="5">
    <location>
        <begin position="242"/>
        <end position="262"/>
    </location>
</feature>
<dbReference type="OrthoDB" id="15253at2157"/>
<dbReference type="Proteomes" id="UP000062043">
    <property type="component" value="Chromosome"/>
</dbReference>
<dbReference type="InterPro" id="IPR001694">
    <property type="entry name" value="NADH_UbQ_OxRdtase_su1/FPO"/>
</dbReference>
<dbReference type="PROSITE" id="PS00668">
    <property type="entry name" value="COMPLEX1_ND1_2"/>
    <property type="match status" value="1"/>
</dbReference>
<evidence type="ECO:0000256" key="1">
    <source>
        <dbReference type="ARBA" id="ARBA00004141"/>
    </source>
</evidence>
<reference evidence="6 7" key="1">
    <citation type="submission" date="2014-01" db="EMBL/GenBank/DDBJ databases">
        <title>Genome sequencing of Thermococcus guaymasensis.</title>
        <authorList>
            <person name="Zhang X."/>
            <person name="Alvare G."/>
            <person name="Fristensky B."/>
            <person name="Chen L."/>
            <person name="Suen T."/>
            <person name="Chen Q."/>
            <person name="Ma K."/>
        </authorList>
    </citation>
    <scope>NUCLEOTIDE SEQUENCE [LARGE SCALE GENOMIC DNA]</scope>
    <source>
        <strain evidence="6 7">DSM 11113</strain>
    </source>
</reference>
<comment type="subcellular location">
    <subcellularLocation>
        <location evidence="1">Membrane</location>
        <topology evidence="1">Multi-pass membrane protein</topology>
    </subcellularLocation>
</comment>
<accession>A0A0X1KKF5</accession>
<sequence length="293" mass="32162">MSLAGCIVNVIFAVIFAPLLDGLERKVKAKLQTRQGPPLVQTWFDLIKLFKRPSVTPSESIGWLFRLGPPIALASILTAFFFVPAVLPDSMRFWGDIIAFLYLMTLSTVAVTLGGFSSGNPYAQIGSHREVSLFMAEEFSLAFVIAALSVSVKSFTLSSLFPLPLKASALIGALLFAVLAYVSGARVPFDVSEAEPEIVEGPLIEYSGRQLALLKLSIYTKRLLLFTVFLNFFLRGSPAVRAIYYVIGLIVLSVIYSAIEASCGRFRTKDAVRFLKRFSVLGALCWLLALMGW</sequence>
<dbReference type="GeneID" id="27135181"/>
<dbReference type="EMBL" id="CP007140">
    <property type="protein sequence ID" value="AJC71736.1"/>
    <property type="molecule type" value="Genomic_DNA"/>
</dbReference>
<evidence type="ECO:0000313" key="6">
    <source>
        <dbReference type="EMBL" id="AJC71736.1"/>
    </source>
</evidence>
<dbReference type="InterPro" id="IPR052561">
    <property type="entry name" value="ComplexI_Subunit1"/>
</dbReference>
<name>A0A0X1KKF5_9EURY</name>
<organism evidence="6 7">
    <name type="scientific">Thermococcus guaymasensis DSM 11113</name>
    <dbReference type="NCBI Taxonomy" id="1432656"/>
    <lineage>
        <taxon>Archaea</taxon>
        <taxon>Methanobacteriati</taxon>
        <taxon>Methanobacteriota</taxon>
        <taxon>Thermococci</taxon>
        <taxon>Thermococcales</taxon>
        <taxon>Thermococcaceae</taxon>
        <taxon>Thermococcus</taxon>
    </lineage>
</organism>
<evidence type="ECO:0000256" key="5">
    <source>
        <dbReference type="SAM" id="Phobius"/>
    </source>
</evidence>
<dbReference type="Pfam" id="PF00146">
    <property type="entry name" value="NADHdh"/>
    <property type="match status" value="1"/>
</dbReference>
<dbReference type="PANTHER" id="PTHR43359:SF1">
    <property type="entry name" value="FORMATE HYDROGENLYASE SUBUNIT 4-RELATED"/>
    <property type="match status" value="1"/>
</dbReference>
<dbReference type="GO" id="GO:0005886">
    <property type="term" value="C:plasma membrane"/>
    <property type="evidence" value="ECO:0007669"/>
    <property type="project" value="TreeGrafter"/>
</dbReference>
<dbReference type="STRING" id="1432656.X802_05860"/>
<dbReference type="RefSeq" id="WP_062371751.1">
    <property type="nucleotide sequence ID" value="NZ_CP007140.1"/>
</dbReference>
<keyword evidence="7" id="KW-1185">Reference proteome</keyword>
<keyword evidence="2 5" id="KW-0812">Transmembrane</keyword>
<dbReference type="InterPro" id="IPR018086">
    <property type="entry name" value="NADH_UbQ_OxRdtase_su1_CS"/>
</dbReference>
<evidence type="ECO:0000313" key="7">
    <source>
        <dbReference type="Proteomes" id="UP000062043"/>
    </source>
</evidence>
<dbReference type="PATRIC" id="fig|1432656.3.peg.1139"/>
<keyword evidence="3 5" id="KW-1133">Transmembrane helix</keyword>
<proteinExistence type="predicted"/>
<feature type="transmembrane region" description="Helical" evidence="5">
    <location>
        <begin position="67"/>
        <end position="87"/>
    </location>
</feature>
<gene>
    <name evidence="6" type="ORF">X802_05860</name>
</gene>